<dbReference type="Pfam" id="PF20543">
    <property type="entry name" value="CowN"/>
    <property type="match status" value="1"/>
</dbReference>
<dbReference type="EMBL" id="BJZO01000096">
    <property type="protein sequence ID" value="GEO82669.1"/>
    <property type="molecule type" value="Genomic_DNA"/>
</dbReference>
<proteinExistence type="inferred from homology"/>
<evidence type="ECO:0000313" key="5">
    <source>
        <dbReference type="Proteomes" id="UP000321567"/>
    </source>
</evidence>
<dbReference type="AlphaFoldDB" id="A0A512HB47"/>
<dbReference type="OrthoDB" id="7689335at2"/>
<reference evidence="4 5" key="1">
    <citation type="submission" date="2019-07" db="EMBL/GenBank/DDBJ databases">
        <title>Whole genome shotgun sequence of Rhodospirillum oryzae NBRC 107573.</title>
        <authorList>
            <person name="Hosoyama A."/>
            <person name="Uohara A."/>
            <person name="Ohji S."/>
            <person name="Ichikawa N."/>
        </authorList>
    </citation>
    <scope>NUCLEOTIDE SEQUENCE [LARGE SCALE GENOMIC DNA]</scope>
    <source>
        <strain evidence="4 5">NBRC 107573</strain>
    </source>
</reference>
<dbReference type="InterPro" id="IPR024899">
    <property type="entry name" value="CowN"/>
</dbReference>
<sequence>MTTSSSPSPSSPSGTEGRSAYAVPERYVSFRTIDFEGNMRRVMDHLQRYIDDPEHANALWERFKTRLAQAEQGENAITDKLLLLHSHVYYMVELFEDQDDEEALAALKKLEEECF</sequence>
<feature type="compositionally biased region" description="Low complexity" evidence="3">
    <location>
        <begin position="1"/>
        <end position="13"/>
    </location>
</feature>
<gene>
    <name evidence="2" type="primary">cowN</name>
    <name evidence="4" type="ORF">ROR02_28000</name>
</gene>
<dbReference type="HAMAP" id="MF_02117">
    <property type="entry name" value="CowN"/>
    <property type="match status" value="1"/>
</dbReference>
<comment type="similarity">
    <text evidence="2">Belongs to the CowN family.</text>
</comment>
<dbReference type="RefSeq" id="WP_147164694.1">
    <property type="nucleotide sequence ID" value="NZ_BJZO01000096.1"/>
</dbReference>
<accession>A0A512HB47</accession>
<comment type="function">
    <text evidence="2">Is required to sustain N(2)-dependent growth in the presence of low levels of carbon monoxide (CO). Probably acts by protecting the N(2) fixation ability of the nitrogenase complex, which is inactivated in the presence of CO.</text>
</comment>
<dbReference type="GO" id="GO:0009399">
    <property type="term" value="P:nitrogen fixation"/>
    <property type="evidence" value="ECO:0007669"/>
    <property type="project" value="UniProtKB-UniRule"/>
</dbReference>
<comment type="caution">
    <text evidence="4">The sequence shown here is derived from an EMBL/GenBank/DDBJ whole genome shotgun (WGS) entry which is preliminary data.</text>
</comment>
<feature type="region of interest" description="Disordered" evidence="3">
    <location>
        <begin position="1"/>
        <end position="20"/>
    </location>
</feature>
<name>A0A512HB47_9PROT</name>
<dbReference type="NCBIfam" id="NF033689">
    <property type="entry name" value="N2Fix_CO_CowN"/>
    <property type="match status" value="1"/>
</dbReference>
<protein>
    <recommendedName>
        <fullName evidence="2">N(2)-fixation sustaining protein CowN</fullName>
    </recommendedName>
    <alternativeName>
        <fullName evidence="2">CO weal-nitrogenase</fullName>
    </alternativeName>
</protein>
<dbReference type="Proteomes" id="UP000321567">
    <property type="component" value="Unassembled WGS sequence"/>
</dbReference>
<keyword evidence="5" id="KW-1185">Reference proteome</keyword>
<evidence type="ECO:0000256" key="2">
    <source>
        <dbReference type="HAMAP-Rule" id="MF_02117"/>
    </source>
</evidence>
<organism evidence="4 5">
    <name type="scientific">Pararhodospirillum oryzae</name>
    <dbReference type="NCBI Taxonomy" id="478448"/>
    <lineage>
        <taxon>Bacteria</taxon>
        <taxon>Pseudomonadati</taxon>
        <taxon>Pseudomonadota</taxon>
        <taxon>Alphaproteobacteria</taxon>
        <taxon>Rhodospirillales</taxon>
        <taxon>Rhodospirillaceae</taxon>
        <taxon>Pararhodospirillum</taxon>
    </lineage>
</organism>
<evidence type="ECO:0000313" key="4">
    <source>
        <dbReference type="EMBL" id="GEO82669.1"/>
    </source>
</evidence>
<evidence type="ECO:0000256" key="1">
    <source>
        <dbReference type="ARBA" id="ARBA00023231"/>
    </source>
</evidence>
<evidence type="ECO:0000256" key="3">
    <source>
        <dbReference type="SAM" id="MobiDB-lite"/>
    </source>
</evidence>
<keyword evidence="1 2" id="KW-0535">Nitrogen fixation</keyword>